<name>A0A1A8I803_NOTKU</name>
<dbReference type="PANTHER" id="PTHR19212:SF5">
    <property type="entry name" value="LEUCINE-RICH REPEAT FLIGHTLESS-INTERACTING PROTEIN 1"/>
    <property type="match status" value="1"/>
</dbReference>
<feature type="compositionally biased region" description="Low complexity" evidence="3">
    <location>
        <begin position="15"/>
        <end position="34"/>
    </location>
</feature>
<feature type="compositionally biased region" description="Acidic residues" evidence="3">
    <location>
        <begin position="563"/>
        <end position="572"/>
    </location>
</feature>
<accession>A0A1A8I803</accession>
<evidence type="ECO:0000256" key="3">
    <source>
        <dbReference type="SAM" id="MobiDB-lite"/>
    </source>
</evidence>
<protein>
    <submittedName>
        <fullName evidence="4">Leucine rich repeat (In FLII) interacting protein 1b</fullName>
    </submittedName>
</protein>
<feature type="compositionally biased region" description="Basic and acidic residues" evidence="3">
    <location>
        <begin position="345"/>
        <end position="363"/>
    </location>
</feature>
<reference evidence="4" key="1">
    <citation type="submission" date="2016-05" db="EMBL/GenBank/DDBJ databases">
        <authorList>
            <person name="Lavstsen T."/>
            <person name="Jespersen J.S."/>
        </authorList>
    </citation>
    <scope>NUCLEOTIDE SEQUENCE</scope>
    <source>
        <tissue evidence="4">Brain</tissue>
    </source>
</reference>
<dbReference type="AlphaFoldDB" id="A0A1A8I803"/>
<gene>
    <name evidence="4" type="primary">LRRFIP1B</name>
</gene>
<organism evidence="4">
    <name type="scientific">Nothobranchius kuhntae</name>
    <name type="common">Beira killifish</name>
    <dbReference type="NCBI Taxonomy" id="321403"/>
    <lineage>
        <taxon>Eukaryota</taxon>
        <taxon>Metazoa</taxon>
        <taxon>Chordata</taxon>
        <taxon>Craniata</taxon>
        <taxon>Vertebrata</taxon>
        <taxon>Euteleostomi</taxon>
        <taxon>Actinopterygii</taxon>
        <taxon>Neopterygii</taxon>
        <taxon>Teleostei</taxon>
        <taxon>Neoteleostei</taxon>
        <taxon>Acanthomorphata</taxon>
        <taxon>Ovalentaria</taxon>
        <taxon>Atherinomorphae</taxon>
        <taxon>Cyprinodontiformes</taxon>
        <taxon>Nothobranchiidae</taxon>
        <taxon>Nothobranchius</taxon>
    </lineage>
</organism>
<dbReference type="GO" id="GO:0000978">
    <property type="term" value="F:RNA polymerase II cis-regulatory region sequence-specific DNA binding"/>
    <property type="evidence" value="ECO:0007669"/>
    <property type="project" value="TreeGrafter"/>
</dbReference>
<feature type="compositionally biased region" description="Basic and acidic residues" evidence="3">
    <location>
        <begin position="599"/>
        <end position="620"/>
    </location>
</feature>
<dbReference type="Pfam" id="PF09738">
    <property type="entry name" value="LRRFIP"/>
    <property type="match status" value="1"/>
</dbReference>
<feature type="region of interest" description="Disordered" evidence="3">
    <location>
        <begin position="1"/>
        <end position="58"/>
    </location>
</feature>
<dbReference type="PANTHER" id="PTHR19212">
    <property type="entry name" value="LEUCINE RICH REPEAT IN FLII INTERACTING PROTEIN"/>
    <property type="match status" value="1"/>
</dbReference>
<proteinExistence type="inferred from homology"/>
<feature type="region of interest" description="Disordered" evidence="3">
    <location>
        <begin position="553"/>
        <end position="620"/>
    </location>
</feature>
<feature type="compositionally biased region" description="Polar residues" evidence="3">
    <location>
        <begin position="497"/>
        <end position="510"/>
    </location>
</feature>
<sequence length="620" mass="67799">MSVGSRGSLRPSDHGGLLASGSRASSRASSARASPVVEERVDREFIDKSQGSRAASTLSTTTLASLGAASLGGASSRRGSCDTSFSVETEASIREMKDSLLETEEKYRRAMVTNAQLHNDKTALMFQVETLREELGDLEELLWESRRCCDLSNKELELERQAHKALQVQFTVTRETLRQTKELLMNHGISPDLINKDAELNEEDVNAESVSRLAEESLRGSKESIIGRTESRRPAEGNKNLQDLLEQSRISNTITTSNQTGQATERVNTSYQNEPISAQPEQKTAPFVPKEIWTGLDRTVQGKPHVVAEISRIFSDILMSLHRWTSDLENTLKNVENESSLLTGDEQRSTRHERKTRQPEKGKLNLMDLTEQRGTPESPRGSPTEPPASRVSSRSESMGELSAVKSNAQTILSQADPEMDDGSSSKRESVVGPDGEWLDQSESPVKASAEEVVFIDSHFAEPPNPVVESKSDPSFSDSSAKKPESHPGSLGKEVRRSLTTSANYNNGQSSTVMKLLEVTAEELRAIAVPELALLSLQEGRPVDVCPCSKAVSADEVSSRDMDSCEEAAEGDSDTNPASELTRIHIGGLVGDNDVLPPGKNHEEVHLYSRKEQNSADCRVS</sequence>
<feature type="region of interest" description="Disordered" evidence="3">
    <location>
        <begin position="216"/>
        <end position="239"/>
    </location>
</feature>
<dbReference type="EMBL" id="HAED01006737">
    <property type="protein sequence ID" value="SBQ92855.1"/>
    <property type="molecule type" value="Transcribed_RNA"/>
</dbReference>
<feature type="compositionally biased region" description="Basic and acidic residues" evidence="3">
    <location>
        <begin position="37"/>
        <end position="47"/>
    </location>
</feature>
<evidence type="ECO:0000256" key="2">
    <source>
        <dbReference type="ARBA" id="ARBA00023054"/>
    </source>
</evidence>
<reference evidence="4" key="2">
    <citation type="submission" date="2016-06" db="EMBL/GenBank/DDBJ databases">
        <title>The genome of a short-lived fish provides insights into sex chromosome evolution and the genetic control of aging.</title>
        <authorList>
            <person name="Reichwald K."/>
            <person name="Felder M."/>
            <person name="Petzold A."/>
            <person name="Koch P."/>
            <person name="Groth M."/>
            <person name="Platzer M."/>
        </authorList>
    </citation>
    <scope>NUCLEOTIDE SEQUENCE</scope>
    <source>
        <tissue evidence="4">Brain</tissue>
    </source>
</reference>
<evidence type="ECO:0000313" key="4">
    <source>
        <dbReference type="EMBL" id="SBQ92855.1"/>
    </source>
</evidence>
<evidence type="ECO:0000256" key="1">
    <source>
        <dbReference type="ARBA" id="ARBA00008275"/>
    </source>
</evidence>
<keyword evidence="2" id="KW-0175">Coiled coil</keyword>
<feature type="region of interest" description="Disordered" evidence="3">
    <location>
        <begin position="339"/>
        <end position="510"/>
    </location>
</feature>
<dbReference type="Gene3D" id="1.20.5.4090">
    <property type="match status" value="1"/>
</dbReference>
<comment type="similarity">
    <text evidence="1">Belongs to the LRRFIP family.</text>
</comment>
<dbReference type="GO" id="GO:0000981">
    <property type="term" value="F:DNA-binding transcription factor activity, RNA polymerase II-specific"/>
    <property type="evidence" value="ECO:0007669"/>
    <property type="project" value="TreeGrafter"/>
</dbReference>
<dbReference type="InterPro" id="IPR019139">
    <property type="entry name" value="LRRFIP1/2"/>
</dbReference>
<feature type="compositionally biased region" description="Polar residues" evidence="3">
    <location>
        <begin position="404"/>
        <end position="413"/>
    </location>
</feature>